<dbReference type="SUPFAM" id="SSF101898">
    <property type="entry name" value="NHL repeat"/>
    <property type="match status" value="1"/>
</dbReference>
<keyword evidence="1" id="KW-0677">Repeat</keyword>
<feature type="chain" id="PRO_5014294195" description="NHL repeat-containing protein" evidence="3">
    <location>
        <begin position="29"/>
        <end position="577"/>
    </location>
</feature>
<dbReference type="ExpressionAtlas" id="A0A2K2CAJ4">
    <property type="expression patterns" value="baseline and differential"/>
</dbReference>
<evidence type="ECO:0000256" key="1">
    <source>
        <dbReference type="ARBA" id="ARBA00022737"/>
    </source>
</evidence>
<keyword evidence="3" id="KW-0732">Signal</keyword>
<dbReference type="InterPro" id="IPR001258">
    <property type="entry name" value="NHL_repeat"/>
</dbReference>
<dbReference type="AlphaFoldDB" id="A0A2K2CAJ4"/>
<keyword evidence="5" id="KW-1185">Reference proteome</keyword>
<feature type="region of interest" description="Disordered" evidence="2">
    <location>
        <begin position="336"/>
        <end position="394"/>
    </location>
</feature>
<dbReference type="EMBL" id="CM009290">
    <property type="protein sequence ID" value="RQO85907.1"/>
    <property type="molecule type" value="Genomic_DNA"/>
</dbReference>
<feature type="compositionally biased region" description="Basic residues" evidence="2">
    <location>
        <begin position="516"/>
        <end position="530"/>
    </location>
</feature>
<dbReference type="InterPro" id="IPR011042">
    <property type="entry name" value="6-blade_b-propeller_TolB-like"/>
</dbReference>
<dbReference type="InParanoid" id="A0A2K2CAJ4"/>
<evidence type="ECO:0008006" key="6">
    <source>
        <dbReference type="Google" id="ProtNLM"/>
    </source>
</evidence>
<dbReference type="FunCoup" id="A0A2K2CAJ4">
    <property type="interactions" value="3242"/>
</dbReference>
<reference evidence="4" key="2">
    <citation type="submission" date="2017-07" db="EMBL/GenBank/DDBJ databases">
        <title>WGS assembly of Populus trichocarpa.</title>
        <authorList>
            <person name="Tuskan G."/>
            <person name="Difazio S."/>
            <person name="Jansson S."/>
            <person name="Bohlmann J."/>
            <person name="Grigoriev I."/>
            <person name="Hellsten U."/>
            <person name="Putnam N."/>
            <person name="Ralph S."/>
            <person name="Rombauts S."/>
            <person name="Salamov A."/>
            <person name="Schein J."/>
            <person name="Sterck L."/>
            <person name="Aerts A."/>
            <person name="Bhalerao R."/>
            <person name="Bhalerao R."/>
            <person name="Blaudez D."/>
            <person name="Boerjan W."/>
            <person name="Brun A."/>
            <person name="Brunner A."/>
            <person name="Busov V."/>
            <person name="Campbell M."/>
            <person name="Carlson J."/>
            <person name="Chalot M."/>
            <person name="Chapman J."/>
            <person name="Chen G."/>
            <person name="Cooper D."/>
            <person name="Coutinho P."/>
            <person name="Couturier J."/>
            <person name="Covert S."/>
            <person name="Cronk Q."/>
            <person name="Cunningham R."/>
            <person name="Davis J."/>
            <person name="Degroeve S."/>
            <person name="Dejardin A."/>
            <person name="Depamphilis C."/>
            <person name="Detter J."/>
            <person name="Dirks B."/>
            <person name="Dubchak I."/>
            <person name="Duplessis S."/>
            <person name="Ehlting J."/>
            <person name="Ellis B."/>
            <person name="Gendler K."/>
            <person name="Goodstein D."/>
            <person name="Gribskov M."/>
            <person name="Grimwood J."/>
            <person name="Groover A."/>
            <person name="Gunter L."/>
            <person name="Hamberger B."/>
            <person name="Heinze B."/>
            <person name="Helariutta Y."/>
            <person name="Henrissat B."/>
            <person name="Holligan D."/>
            <person name="Holt R."/>
            <person name="Huang W."/>
            <person name="Islam-Faridi N."/>
            <person name="Jones S."/>
            <person name="Jones-Rhoades M."/>
            <person name="Jorgensen R."/>
            <person name="Joshi C."/>
            <person name="Kangasjarvi J."/>
            <person name="Karlsson J."/>
            <person name="Kelleher C."/>
            <person name="Kirkpatrick R."/>
            <person name="Kirst M."/>
            <person name="Kohler A."/>
            <person name="Kalluri U."/>
            <person name="Larimer F."/>
            <person name="Leebens-Mack J."/>
            <person name="Leple J."/>
            <person name="Locascio P."/>
            <person name="Lou Y."/>
            <person name="Lucas S."/>
            <person name="Martin F."/>
            <person name="Montanini B."/>
            <person name="Napoli C."/>
            <person name="Nelson D."/>
            <person name="Nelson C."/>
            <person name="Nieminen K."/>
            <person name="Nilsson O."/>
            <person name="Pereda V."/>
            <person name="Peter G."/>
            <person name="Philippe R."/>
            <person name="Pilate G."/>
            <person name="Poliakov A."/>
            <person name="Razumovskaya J."/>
            <person name="Richardson P."/>
            <person name="Rinaldi C."/>
            <person name="Ritland K."/>
            <person name="Rouze P."/>
            <person name="Ryaboy D."/>
            <person name="Schmutz J."/>
            <person name="Schrader J."/>
            <person name="Segerman B."/>
            <person name="Shin H."/>
            <person name="Siddiqui A."/>
            <person name="Sterky F."/>
            <person name="Terry A."/>
            <person name="Tsai C."/>
            <person name="Uberbacher E."/>
            <person name="Unneberg P."/>
            <person name="Vahala J."/>
            <person name="Wall K."/>
            <person name="Wessler S."/>
            <person name="Yang G."/>
            <person name="Yin T."/>
            <person name="Douglas C."/>
            <person name="Marra M."/>
            <person name="Sandberg G."/>
            <person name="Van De Peer Y."/>
            <person name="Rokhsar D."/>
        </authorList>
    </citation>
    <scope>NUCLEOTIDE SEQUENCE</scope>
    <source>
        <strain evidence="4">Nisqually-1</strain>
    </source>
</reference>
<dbReference type="Proteomes" id="UP000006729">
    <property type="component" value="Chromosome 1"/>
</dbReference>
<reference evidence="4 5" key="1">
    <citation type="journal article" date="2006" name="Science">
        <title>The genome of black cottonwood, Populus trichocarpa (Torr. &amp; Gray).</title>
        <authorList>
            <person name="Tuskan G.A."/>
            <person name="Difazio S."/>
            <person name="Jansson S."/>
            <person name="Bohlmann J."/>
            <person name="Grigoriev I."/>
            <person name="Hellsten U."/>
            <person name="Putnam N."/>
            <person name="Ralph S."/>
            <person name="Rombauts S."/>
            <person name="Salamov A."/>
            <person name="Schein J."/>
            <person name="Sterck L."/>
            <person name="Aerts A."/>
            <person name="Bhalerao R.R."/>
            <person name="Bhalerao R.P."/>
            <person name="Blaudez D."/>
            <person name="Boerjan W."/>
            <person name="Brun A."/>
            <person name="Brunner A."/>
            <person name="Busov V."/>
            <person name="Campbell M."/>
            <person name="Carlson J."/>
            <person name="Chalot M."/>
            <person name="Chapman J."/>
            <person name="Chen G.L."/>
            <person name="Cooper D."/>
            <person name="Coutinho P.M."/>
            <person name="Couturier J."/>
            <person name="Covert S."/>
            <person name="Cronk Q."/>
            <person name="Cunningham R."/>
            <person name="Davis J."/>
            <person name="Degroeve S."/>
            <person name="Dejardin A."/>
            <person name="Depamphilis C."/>
            <person name="Detter J."/>
            <person name="Dirks B."/>
            <person name="Dubchak I."/>
            <person name="Duplessis S."/>
            <person name="Ehlting J."/>
            <person name="Ellis B."/>
            <person name="Gendler K."/>
            <person name="Goodstein D."/>
            <person name="Gribskov M."/>
            <person name="Grimwood J."/>
            <person name="Groover A."/>
            <person name="Gunter L."/>
            <person name="Hamberger B."/>
            <person name="Heinze B."/>
            <person name="Helariutta Y."/>
            <person name="Henrissat B."/>
            <person name="Holligan D."/>
            <person name="Holt R."/>
            <person name="Huang W."/>
            <person name="Islam-Faridi N."/>
            <person name="Jones S."/>
            <person name="Jones-Rhoades M."/>
            <person name="Jorgensen R."/>
            <person name="Joshi C."/>
            <person name="Kangasjarvi J."/>
            <person name="Karlsson J."/>
            <person name="Kelleher C."/>
            <person name="Kirkpatrick R."/>
            <person name="Kirst M."/>
            <person name="Kohler A."/>
            <person name="Kalluri U."/>
            <person name="Larimer F."/>
            <person name="Leebens-Mack J."/>
            <person name="Leple J.C."/>
            <person name="Locascio P."/>
            <person name="Lou Y."/>
            <person name="Lucas S."/>
            <person name="Martin F."/>
            <person name="Montanini B."/>
            <person name="Napoli C."/>
            <person name="Nelson D.R."/>
            <person name="Nelson C."/>
            <person name="Nieminen K."/>
            <person name="Nilsson O."/>
            <person name="Pereda V."/>
            <person name="Peter G."/>
            <person name="Philippe R."/>
            <person name="Pilate G."/>
            <person name="Poliakov A."/>
            <person name="Razumovskaya J."/>
            <person name="Richardson P."/>
            <person name="Rinaldi C."/>
            <person name="Ritland K."/>
            <person name="Rouze P."/>
            <person name="Ryaboy D."/>
            <person name="Schmutz J."/>
            <person name="Schrader J."/>
            <person name="Segerman B."/>
            <person name="Shin H."/>
            <person name="Siddiqui A."/>
            <person name="Sterky F."/>
            <person name="Terry A."/>
            <person name="Tsai C.J."/>
            <person name="Uberbacher E."/>
            <person name="Unneberg P."/>
            <person name="Vahala J."/>
            <person name="Wall K."/>
            <person name="Wessler S."/>
            <person name="Yang G."/>
            <person name="Yin T."/>
            <person name="Douglas C."/>
            <person name="Marra M."/>
            <person name="Sandberg G."/>
            <person name="Van de Peer Y."/>
            <person name="Rokhsar D."/>
        </authorList>
    </citation>
    <scope>NUCLEOTIDE SEQUENCE [LARGE SCALE GENOMIC DNA]</scope>
    <source>
        <strain evidence="5">cv. Nisqually</strain>
        <strain evidence="4">Nisqually-1</strain>
    </source>
</reference>
<feature type="region of interest" description="Disordered" evidence="2">
    <location>
        <begin position="415"/>
        <end position="543"/>
    </location>
</feature>
<evidence type="ECO:0000256" key="3">
    <source>
        <dbReference type="SAM" id="SignalP"/>
    </source>
</evidence>
<dbReference type="EMBL" id="CM009290">
    <property type="protein sequence ID" value="PNT59054.1"/>
    <property type="molecule type" value="Genomic_DNA"/>
</dbReference>
<evidence type="ECO:0000256" key="2">
    <source>
        <dbReference type="SAM" id="MobiDB-lite"/>
    </source>
</evidence>
<sequence length="577" mass="63630">MRRSHFYSTFILALLLSVACTFQFQAHAAPPAPLIKHLSSLLKWTTTVASSKTPHSDGNVLQFEDGYLVETVVEGNAMGVVPYKIRVSEDGELYAVDEVNSNVVKITPPLSQYSRARLAAGSFQGYTGHIDGKPNEARFNHPRGLTMDDKGNIYVADTLNLAIRKIGDAGVTTIAGGKSNVAGFRDGPSEDAKFSNDFDVVYLHSTCSLLVVDRGNAALRQISLNQEDCDYQSSSFTMTDVIMVVGAVLIGYATCMLQQGFGSSFFSRMKQSSDSEFKKKSSKEKPIPIMENMKEEPKWPSFGQLLIDLSKLALEALVGILLCFVPSWNRPGEARTGLTPLKDSLTLPEDKVEPPSVQRQSTPAPVSESRQVHTPTTSDKYLEGKPPKIKSASFKDPSLLSKHWSSKRQEYAGFYGSGEVPSHGEARTGLTPLKDSLTLPEDKVEPPSVPRQSTPAPVSESRQGHTPTTSDRYSEVKPPKIKSASFKDPSLLSKHRSSKRQEYAEFYGSGEVPSHGRSKNHKEKSRHRQRDKSGEVVFGAVGAEPKPAEMKHVDYESPKFEHYNIRSKYGPDSSYRF</sequence>
<feature type="compositionally biased region" description="Polar residues" evidence="2">
    <location>
        <begin position="450"/>
        <end position="471"/>
    </location>
</feature>
<dbReference type="PANTHER" id="PTHR13833:SF73">
    <property type="entry name" value="NHL DOMAIN-CONTAINING PROTEIN"/>
    <property type="match status" value="1"/>
</dbReference>
<feature type="compositionally biased region" description="Polar residues" evidence="2">
    <location>
        <begin position="357"/>
        <end position="379"/>
    </location>
</feature>
<accession>A0A2K2CAJ4</accession>
<feature type="signal peptide" evidence="3">
    <location>
        <begin position="1"/>
        <end position="28"/>
    </location>
</feature>
<protein>
    <recommendedName>
        <fullName evidence="6">NHL repeat-containing protein</fullName>
    </recommendedName>
</protein>
<dbReference type="EMBL" id="CM009290">
    <property type="protein sequence ID" value="PNT59053.1"/>
    <property type="molecule type" value="Genomic_DNA"/>
</dbReference>
<dbReference type="PROSITE" id="PS51257">
    <property type="entry name" value="PROKAR_LIPOPROTEIN"/>
    <property type="match status" value="1"/>
</dbReference>
<dbReference type="Pfam" id="PF01436">
    <property type="entry name" value="NHL"/>
    <property type="match status" value="1"/>
</dbReference>
<dbReference type="Gene3D" id="2.120.10.30">
    <property type="entry name" value="TolB, C-terminal domain"/>
    <property type="match status" value="1"/>
</dbReference>
<name>A0A2K2CAJ4_POPTR</name>
<proteinExistence type="predicted"/>
<dbReference type="STRING" id="3694.A0A2K2CAJ4"/>
<dbReference type="PANTHER" id="PTHR13833">
    <property type="match status" value="1"/>
</dbReference>
<evidence type="ECO:0000313" key="4">
    <source>
        <dbReference type="EMBL" id="PNT59053.1"/>
    </source>
</evidence>
<evidence type="ECO:0000313" key="5">
    <source>
        <dbReference type="Proteomes" id="UP000006729"/>
    </source>
</evidence>
<gene>
    <name evidence="4" type="ORF">POPTR_001G387500</name>
</gene>
<organism evidence="4 5">
    <name type="scientific">Populus trichocarpa</name>
    <name type="common">Western balsam poplar</name>
    <name type="synonym">Populus balsamifera subsp. trichocarpa</name>
    <dbReference type="NCBI Taxonomy" id="3694"/>
    <lineage>
        <taxon>Eukaryota</taxon>
        <taxon>Viridiplantae</taxon>
        <taxon>Streptophyta</taxon>
        <taxon>Embryophyta</taxon>
        <taxon>Tracheophyta</taxon>
        <taxon>Spermatophyta</taxon>
        <taxon>Magnoliopsida</taxon>
        <taxon>eudicotyledons</taxon>
        <taxon>Gunneridae</taxon>
        <taxon>Pentapetalae</taxon>
        <taxon>rosids</taxon>
        <taxon>fabids</taxon>
        <taxon>Malpighiales</taxon>
        <taxon>Salicaceae</taxon>
        <taxon>Saliceae</taxon>
        <taxon>Populus</taxon>
    </lineage>
</organism>